<accession>A0A9N9AL09</accession>
<sequence>IASSSSVTLVCFDVSQTPQIKLEREIKIPVTNIDPNIEPNNALQQLYTNILNAKLPKKWGKVDLSIVYYQNPLDKEQLHYALNDDRALKFFWDDYQREAGVQLVVYTKQLTTMQPLAVPDTNATSSKAVPLAPLTPRKSPPRLPQIPGLDFSSGPVYKQNIAITDKTTFASLLSFAIKKPPPAGKQFVLQSSDGELEYMPEDPVRKVIHGALHADVIVKMEDIREIDFTQF</sequence>
<feature type="non-terminal residue" evidence="1">
    <location>
        <position position="1"/>
    </location>
</feature>
<name>A0A9N9AL09_9GLOM</name>
<evidence type="ECO:0000313" key="2">
    <source>
        <dbReference type="Proteomes" id="UP000789396"/>
    </source>
</evidence>
<evidence type="ECO:0000313" key="1">
    <source>
        <dbReference type="EMBL" id="CAG8534340.1"/>
    </source>
</evidence>
<comment type="caution">
    <text evidence="1">The sequence shown here is derived from an EMBL/GenBank/DDBJ whole genome shotgun (WGS) entry which is preliminary data.</text>
</comment>
<dbReference type="EMBL" id="CAJVPZ010003699">
    <property type="protein sequence ID" value="CAG8534340.1"/>
    <property type="molecule type" value="Genomic_DNA"/>
</dbReference>
<protein>
    <submittedName>
        <fullName evidence="1">6352_t:CDS:1</fullName>
    </submittedName>
</protein>
<reference evidence="1" key="1">
    <citation type="submission" date="2021-06" db="EMBL/GenBank/DDBJ databases">
        <authorList>
            <person name="Kallberg Y."/>
            <person name="Tangrot J."/>
            <person name="Rosling A."/>
        </authorList>
    </citation>
    <scope>NUCLEOTIDE SEQUENCE</scope>
    <source>
        <strain evidence="1">IN212</strain>
    </source>
</reference>
<dbReference type="AlphaFoldDB" id="A0A9N9AL09"/>
<dbReference type="Proteomes" id="UP000789396">
    <property type="component" value="Unassembled WGS sequence"/>
</dbReference>
<dbReference type="OrthoDB" id="2408246at2759"/>
<proteinExistence type="predicted"/>
<keyword evidence="2" id="KW-1185">Reference proteome</keyword>
<organism evidence="1 2">
    <name type="scientific">Racocetra fulgida</name>
    <dbReference type="NCBI Taxonomy" id="60492"/>
    <lineage>
        <taxon>Eukaryota</taxon>
        <taxon>Fungi</taxon>
        <taxon>Fungi incertae sedis</taxon>
        <taxon>Mucoromycota</taxon>
        <taxon>Glomeromycotina</taxon>
        <taxon>Glomeromycetes</taxon>
        <taxon>Diversisporales</taxon>
        <taxon>Gigasporaceae</taxon>
        <taxon>Racocetra</taxon>
    </lineage>
</organism>
<gene>
    <name evidence="1" type="ORF">RFULGI_LOCUS3935</name>
</gene>